<reference evidence="1" key="1">
    <citation type="journal article" date="2023" name="IScience">
        <title>Live-bearing cockroach genome reveals convergent evolutionary mechanisms linked to viviparity in insects and beyond.</title>
        <authorList>
            <person name="Fouks B."/>
            <person name="Harrison M.C."/>
            <person name="Mikhailova A.A."/>
            <person name="Marchal E."/>
            <person name="English S."/>
            <person name="Carruthers M."/>
            <person name="Jennings E.C."/>
            <person name="Chiamaka E.L."/>
            <person name="Frigard R.A."/>
            <person name="Pippel M."/>
            <person name="Attardo G.M."/>
            <person name="Benoit J.B."/>
            <person name="Bornberg-Bauer E."/>
            <person name="Tobe S.S."/>
        </authorList>
    </citation>
    <scope>NUCLEOTIDE SEQUENCE</scope>
    <source>
        <strain evidence="1">Stay&amp;Tobe</strain>
    </source>
</reference>
<reference evidence="1" key="2">
    <citation type="submission" date="2023-05" db="EMBL/GenBank/DDBJ databases">
        <authorList>
            <person name="Fouks B."/>
        </authorList>
    </citation>
    <scope>NUCLEOTIDE SEQUENCE</scope>
    <source>
        <strain evidence="1">Stay&amp;Tobe</strain>
        <tissue evidence="1">Testes</tissue>
    </source>
</reference>
<sequence length="79" mass="8755">NIRVSSSTFEVSRSGQELKCPNCLPTCHGSSMNLDYDLHPTSLDTLTGSTGHLDVYHAKPGAIKYRRENSFTIMQLIGR</sequence>
<dbReference type="EMBL" id="JASPKZ010008895">
    <property type="protein sequence ID" value="KAJ9578277.1"/>
    <property type="molecule type" value="Genomic_DNA"/>
</dbReference>
<comment type="caution">
    <text evidence="1">The sequence shown here is derived from an EMBL/GenBank/DDBJ whole genome shotgun (WGS) entry which is preliminary data.</text>
</comment>
<feature type="non-terminal residue" evidence="1">
    <location>
        <position position="1"/>
    </location>
</feature>
<keyword evidence="2" id="KW-1185">Reference proteome</keyword>
<name>A0AAD8E6E8_DIPPU</name>
<protein>
    <submittedName>
        <fullName evidence="1">Uncharacterized protein</fullName>
    </submittedName>
</protein>
<proteinExistence type="predicted"/>
<evidence type="ECO:0000313" key="1">
    <source>
        <dbReference type="EMBL" id="KAJ9578277.1"/>
    </source>
</evidence>
<gene>
    <name evidence="1" type="ORF">L9F63_005498</name>
</gene>
<organism evidence="1 2">
    <name type="scientific">Diploptera punctata</name>
    <name type="common">Pacific beetle cockroach</name>
    <dbReference type="NCBI Taxonomy" id="6984"/>
    <lineage>
        <taxon>Eukaryota</taxon>
        <taxon>Metazoa</taxon>
        <taxon>Ecdysozoa</taxon>
        <taxon>Arthropoda</taxon>
        <taxon>Hexapoda</taxon>
        <taxon>Insecta</taxon>
        <taxon>Pterygota</taxon>
        <taxon>Neoptera</taxon>
        <taxon>Polyneoptera</taxon>
        <taxon>Dictyoptera</taxon>
        <taxon>Blattodea</taxon>
        <taxon>Blaberoidea</taxon>
        <taxon>Blaberidae</taxon>
        <taxon>Diplopterinae</taxon>
        <taxon>Diploptera</taxon>
    </lineage>
</organism>
<accession>A0AAD8E6E8</accession>
<evidence type="ECO:0000313" key="2">
    <source>
        <dbReference type="Proteomes" id="UP001233999"/>
    </source>
</evidence>
<dbReference type="AlphaFoldDB" id="A0AAD8E6E8"/>
<dbReference type="Proteomes" id="UP001233999">
    <property type="component" value="Unassembled WGS sequence"/>
</dbReference>